<feature type="region of interest" description="Disordered" evidence="1">
    <location>
        <begin position="1"/>
        <end position="128"/>
    </location>
</feature>
<evidence type="ECO:0000313" key="3">
    <source>
        <dbReference type="Proteomes" id="UP001205861"/>
    </source>
</evidence>
<dbReference type="Proteomes" id="UP001205861">
    <property type="component" value="Unassembled WGS sequence"/>
</dbReference>
<gene>
    <name evidence="2" type="ORF">NX773_07235</name>
</gene>
<comment type="caution">
    <text evidence="2">The sequence shown here is derived from an EMBL/GenBank/DDBJ whole genome shotgun (WGS) entry which is preliminary data.</text>
</comment>
<accession>A0ABT2BHG2</accession>
<dbReference type="RefSeq" id="WP_258855636.1">
    <property type="nucleotide sequence ID" value="NZ_JANUGV010000001.1"/>
</dbReference>
<feature type="compositionally biased region" description="Gly residues" evidence="1">
    <location>
        <begin position="29"/>
        <end position="46"/>
    </location>
</feature>
<proteinExistence type="predicted"/>
<evidence type="ECO:0000256" key="1">
    <source>
        <dbReference type="SAM" id="MobiDB-lite"/>
    </source>
</evidence>
<protein>
    <submittedName>
        <fullName evidence="2">Uncharacterized protein</fullName>
    </submittedName>
</protein>
<reference evidence="2 3" key="1">
    <citation type="submission" date="2022-08" db="EMBL/GenBank/DDBJ databases">
        <title>Reclassification of Massilia species as members of the genera Telluria, Duganella, Pseudoduganella, Mokoshia gen. nov. and Zemynaea gen. nov. using orthogonal and non-orthogonal genome-based approaches.</title>
        <authorList>
            <person name="Bowman J.P."/>
        </authorList>
    </citation>
    <scope>NUCLEOTIDE SEQUENCE [LARGE SCALE GENOMIC DNA]</scope>
    <source>
        <strain evidence="2 3">JCM 31607</strain>
    </source>
</reference>
<feature type="compositionally biased region" description="Basic and acidic residues" evidence="1">
    <location>
        <begin position="1"/>
        <end position="13"/>
    </location>
</feature>
<organism evidence="2 3">
    <name type="scientific">Massilia solisilvae</name>
    <dbReference type="NCBI Taxonomy" id="1811225"/>
    <lineage>
        <taxon>Bacteria</taxon>
        <taxon>Pseudomonadati</taxon>
        <taxon>Pseudomonadota</taxon>
        <taxon>Betaproteobacteria</taxon>
        <taxon>Burkholderiales</taxon>
        <taxon>Oxalobacteraceae</taxon>
        <taxon>Telluria group</taxon>
        <taxon>Massilia</taxon>
    </lineage>
</organism>
<feature type="compositionally biased region" description="Basic and acidic residues" evidence="1">
    <location>
        <begin position="103"/>
        <end position="113"/>
    </location>
</feature>
<evidence type="ECO:0000313" key="2">
    <source>
        <dbReference type="EMBL" id="MCS0607954.1"/>
    </source>
</evidence>
<dbReference type="EMBL" id="JANUGV010000001">
    <property type="protein sequence ID" value="MCS0607954.1"/>
    <property type="molecule type" value="Genomic_DNA"/>
</dbReference>
<name>A0ABT2BHG2_9BURK</name>
<keyword evidence="3" id="KW-1185">Reference proteome</keyword>
<sequence length="128" mass="12848">MATGNERKDKPGRPFDQITHDGTSSAGSVGPGGTGDLGGAAGGQGGSLQSDTRTDDLLAGDAGTQGFRPEHAGELQIGMGGIGGASQSNRQSAPVGPPGSAQGERDRENERAVPRSSARISERHGRKG</sequence>